<protein>
    <submittedName>
        <fullName evidence="3">Phosphatidylglycerophosphatase A</fullName>
        <ecNumber evidence="3">3.1.3.27</ecNumber>
    </submittedName>
</protein>
<keyword evidence="1" id="KW-1133">Transmembrane helix</keyword>
<dbReference type="EC" id="3.1.3.27" evidence="3"/>
<name>A0A1U9NIK2_9BACT</name>
<feature type="domain" description="YutG/PgpA" evidence="2">
    <location>
        <begin position="8"/>
        <end position="157"/>
    </location>
</feature>
<dbReference type="GO" id="GO:0008962">
    <property type="term" value="F:phosphatidylglycerophosphatase activity"/>
    <property type="evidence" value="ECO:0007669"/>
    <property type="project" value="UniProtKB-EC"/>
</dbReference>
<accession>A0A1U9NIK2</accession>
<dbReference type="Pfam" id="PF04608">
    <property type="entry name" value="PgpA"/>
    <property type="match status" value="1"/>
</dbReference>
<dbReference type="PIRSF" id="PIRSF006162">
    <property type="entry name" value="PgpA"/>
    <property type="match status" value="1"/>
</dbReference>
<proteinExistence type="predicted"/>
<dbReference type="InterPro" id="IPR036681">
    <property type="entry name" value="PgpA-like_sf"/>
</dbReference>
<feature type="transmembrane region" description="Helical" evidence="1">
    <location>
        <begin position="48"/>
        <end position="69"/>
    </location>
</feature>
<dbReference type="Proteomes" id="UP000189674">
    <property type="component" value="Chromosome"/>
</dbReference>
<keyword evidence="1" id="KW-0472">Membrane</keyword>
<dbReference type="STRING" id="1936003.STSP2_00765"/>
<dbReference type="PANTHER" id="PTHR36305:SF1">
    <property type="entry name" value="PHOSPHATIDYLGLYCEROPHOSPHATASE A"/>
    <property type="match status" value="1"/>
</dbReference>
<evidence type="ECO:0000313" key="4">
    <source>
        <dbReference type="Proteomes" id="UP000189674"/>
    </source>
</evidence>
<feature type="transmembrane region" description="Helical" evidence="1">
    <location>
        <begin position="137"/>
        <end position="161"/>
    </location>
</feature>
<evidence type="ECO:0000256" key="1">
    <source>
        <dbReference type="SAM" id="Phobius"/>
    </source>
</evidence>
<dbReference type="InterPro" id="IPR026037">
    <property type="entry name" value="PgpA"/>
</dbReference>
<dbReference type="KEGG" id="alus:STSP2_00765"/>
<dbReference type="CDD" id="cd06971">
    <property type="entry name" value="PgpA"/>
    <property type="match status" value="1"/>
</dbReference>
<dbReference type="InterPro" id="IPR007686">
    <property type="entry name" value="YutG/PgpA"/>
</dbReference>
<organism evidence="3 4">
    <name type="scientific">Anaerohalosphaera lusitana</name>
    <dbReference type="NCBI Taxonomy" id="1936003"/>
    <lineage>
        <taxon>Bacteria</taxon>
        <taxon>Pseudomonadati</taxon>
        <taxon>Planctomycetota</taxon>
        <taxon>Phycisphaerae</taxon>
        <taxon>Sedimentisphaerales</taxon>
        <taxon>Anaerohalosphaeraceae</taxon>
        <taxon>Anaerohalosphaera</taxon>
    </lineage>
</organism>
<dbReference type="AlphaFoldDB" id="A0A1U9NIK2"/>
<dbReference type="EMBL" id="CP019791">
    <property type="protein sequence ID" value="AQT67617.1"/>
    <property type="molecule type" value="Genomic_DNA"/>
</dbReference>
<feature type="transmembrane region" description="Helical" evidence="1">
    <location>
        <begin position="89"/>
        <end position="116"/>
    </location>
</feature>
<dbReference type="PANTHER" id="PTHR36305">
    <property type="entry name" value="PHOSPHATIDYLGLYCEROPHOSPHATASE A"/>
    <property type="match status" value="1"/>
</dbReference>
<evidence type="ECO:0000259" key="2">
    <source>
        <dbReference type="Pfam" id="PF04608"/>
    </source>
</evidence>
<dbReference type="OrthoDB" id="9804091at2"/>
<reference evidence="4" key="1">
    <citation type="submission" date="2017-02" db="EMBL/GenBank/DDBJ databases">
        <title>Comparative genomics and description of representatives of a novel lineage of planctomycetes thriving in anoxic sediments.</title>
        <authorList>
            <person name="Spring S."/>
            <person name="Bunk B."/>
            <person name="Sproer C."/>
        </authorList>
    </citation>
    <scope>NUCLEOTIDE SEQUENCE [LARGE SCALE GENOMIC DNA]</scope>
    <source>
        <strain evidence="4">ST-NAGAB-D1</strain>
    </source>
</reference>
<dbReference type="GO" id="GO:0006629">
    <property type="term" value="P:lipid metabolic process"/>
    <property type="evidence" value="ECO:0007669"/>
    <property type="project" value="InterPro"/>
</dbReference>
<gene>
    <name evidence="3" type="primary">pgpA</name>
    <name evidence="3" type="ORF">STSP2_00765</name>
</gene>
<evidence type="ECO:0000313" key="3">
    <source>
        <dbReference type="EMBL" id="AQT67617.1"/>
    </source>
</evidence>
<dbReference type="RefSeq" id="WP_146659956.1">
    <property type="nucleotide sequence ID" value="NZ_CP019791.1"/>
</dbReference>
<keyword evidence="4" id="KW-1185">Reference proteome</keyword>
<keyword evidence="3" id="KW-0378">Hydrolase</keyword>
<dbReference type="SUPFAM" id="SSF101307">
    <property type="entry name" value="YutG-like"/>
    <property type="match status" value="1"/>
</dbReference>
<feature type="transmembrane region" description="Helical" evidence="1">
    <location>
        <begin position="20"/>
        <end position="41"/>
    </location>
</feature>
<sequence length="171" mass="18061">MLGIKRFLTSSFGLGWLPIAPGTWGSLGPVGIFALLYYLGVKPGPMRYAMIIVALLSSIICVLCSPASIKAAGRKDPGEVVVDEAAGQAITLMFILPSAYAMPQVAIAAGGSFLLFRLFDIIKPYPCKLLEKFPAGWGILADDLMAGLYGGIVLLLAQVVYLKVSDVTPPA</sequence>
<keyword evidence="1" id="KW-0812">Transmembrane</keyword>